<keyword evidence="2" id="KW-0808">Transferase</keyword>
<protein>
    <submittedName>
        <fullName evidence="4 5">Uncharacterized protein</fullName>
    </submittedName>
</protein>
<dbReference type="GO" id="GO:0016747">
    <property type="term" value="F:acyltransferase activity, transferring groups other than amino-acyl groups"/>
    <property type="evidence" value="ECO:0000318"/>
    <property type="project" value="GO_Central"/>
</dbReference>
<proteinExistence type="inferred from homology"/>
<dbReference type="Proteomes" id="UP000008810">
    <property type="component" value="Chromosome 2"/>
</dbReference>
<dbReference type="InterPro" id="IPR050317">
    <property type="entry name" value="Plant_Fungal_Acyltransferase"/>
</dbReference>
<sequence length="426" mass="45368">MKVTRSEPVLVHAAAAATGADEDEECYYLSNLDQHVAVVMKTVHVFSPSGDMGAASGGDPAAVLMEALRRVLVHYYPFQGSLAVNGGRLAVRNDRRGVPFVAADADCELEDVGDVVLAAAPEAAVQGQLVFDIEDAATLLTVQVTRFRCGGFALGVAMNHCLADGVAAAEFLRSWAETARGAPLSVPPFLDRTVLRARPNAGLYAGQEFAEMEDVSGLAALYSSEPRVRRAFAIDAATLARLKQQAGQGCSTFAALTAFVWRATAHAMRMAPEQRTKLLFAVDCRRRLDPPLPRGFFGNAVVFACCVSAAGDLLAEPLSAAARSVRDAIERTDDAFVRSAIGHVEATRARAPPSMTATTLVTAWNRLGFSAADFGWGEAVRSGPAELPREEVVMFVRDARDSGGIVVLLGLPQSCMQAFQDAVRQL</sequence>
<dbReference type="Pfam" id="PF02458">
    <property type="entry name" value="Transferase"/>
    <property type="match status" value="1"/>
</dbReference>
<dbReference type="EMBL" id="CM000881">
    <property type="protein sequence ID" value="KQK08388.1"/>
    <property type="molecule type" value="Genomic_DNA"/>
</dbReference>
<evidence type="ECO:0000313" key="5">
    <source>
        <dbReference type="EnsemblPlants" id="KQK08388"/>
    </source>
</evidence>
<evidence type="ECO:0000313" key="6">
    <source>
        <dbReference type="Proteomes" id="UP000008810"/>
    </source>
</evidence>
<organism evidence="4">
    <name type="scientific">Brachypodium distachyon</name>
    <name type="common">Purple false brome</name>
    <name type="synonym">Trachynia distachya</name>
    <dbReference type="NCBI Taxonomy" id="15368"/>
    <lineage>
        <taxon>Eukaryota</taxon>
        <taxon>Viridiplantae</taxon>
        <taxon>Streptophyta</taxon>
        <taxon>Embryophyta</taxon>
        <taxon>Tracheophyta</taxon>
        <taxon>Spermatophyta</taxon>
        <taxon>Magnoliopsida</taxon>
        <taxon>Liliopsida</taxon>
        <taxon>Poales</taxon>
        <taxon>Poaceae</taxon>
        <taxon>BOP clade</taxon>
        <taxon>Pooideae</taxon>
        <taxon>Stipodae</taxon>
        <taxon>Brachypodieae</taxon>
        <taxon>Brachypodium</taxon>
    </lineage>
</organism>
<dbReference type="ExpressionAtlas" id="A0A0Q3J732">
    <property type="expression patterns" value="baseline"/>
</dbReference>
<dbReference type="AlphaFoldDB" id="A0A0Q3J732"/>
<dbReference type="PANTHER" id="PTHR31642">
    <property type="entry name" value="TRICHOTHECENE 3-O-ACETYLTRANSFERASE"/>
    <property type="match status" value="1"/>
</dbReference>
<keyword evidence="3" id="KW-0012">Acyltransferase</keyword>
<comment type="similarity">
    <text evidence="1">Belongs to the plant acyltransferase family.</text>
</comment>
<gene>
    <name evidence="5" type="primary">LOC100843158</name>
    <name evidence="4" type="ORF">BRADI_2g41620v3</name>
</gene>
<dbReference type="OrthoDB" id="671439at2759"/>
<keyword evidence="6" id="KW-1185">Reference proteome</keyword>
<dbReference type="InterPro" id="IPR023213">
    <property type="entry name" value="CAT-like_dom_sf"/>
</dbReference>
<dbReference type="EnsemblPlants" id="KQK08388">
    <property type="protein sequence ID" value="KQK08388"/>
    <property type="gene ID" value="BRADI_2g41620v3"/>
</dbReference>
<reference evidence="5" key="3">
    <citation type="submission" date="2018-08" db="UniProtKB">
        <authorList>
            <consortium name="EnsemblPlants"/>
        </authorList>
    </citation>
    <scope>IDENTIFICATION</scope>
    <source>
        <strain evidence="5">cv. Bd21</strain>
    </source>
</reference>
<reference evidence="4 5" key="1">
    <citation type="journal article" date="2010" name="Nature">
        <title>Genome sequencing and analysis of the model grass Brachypodium distachyon.</title>
        <authorList>
            <consortium name="International Brachypodium Initiative"/>
        </authorList>
    </citation>
    <scope>NUCLEOTIDE SEQUENCE [LARGE SCALE GENOMIC DNA]</scope>
    <source>
        <strain evidence="4">Bd21</strain>
        <strain evidence="5">cv. Bd21</strain>
    </source>
</reference>
<name>A0A0Q3J732_BRADI</name>
<dbReference type="SUPFAM" id="SSF52777">
    <property type="entry name" value="CoA-dependent acyltransferases"/>
    <property type="match status" value="2"/>
</dbReference>
<dbReference type="GeneID" id="100843158"/>
<dbReference type="KEGG" id="bdi:100843158"/>
<accession>A0A0Q3J732</accession>
<dbReference type="Gene3D" id="3.30.559.10">
    <property type="entry name" value="Chloramphenicol acetyltransferase-like domain"/>
    <property type="match status" value="2"/>
</dbReference>
<dbReference type="RefSeq" id="XP_003569241.1">
    <property type="nucleotide sequence ID" value="XM_003569193.3"/>
</dbReference>
<evidence type="ECO:0000256" key="3">
    <source>
        <dbReference type="ARBA" id="ARBA00023315"/>
    </source>
</evidence>
<evidence type="ECO:0000313" key="4">
    <source>
        <dbReference type="EMBL" id="KQK08388.1"/>
    </source>
</evidence>
<dbReference type="PANTHER" id="PTHR31642:SF318">
    <property type="entry name" value="OMEGA-HYDROXYPALMITATE O-FERULOYL TRANSFERASE"/>
    <property type="match status" value="1"/>
</dbReference>
<dbReference type="STRING" id="15368.A0A0Q3J732"/>
<reference evidence="4" key="2">
    <citation type="submission" date="2017-06" db="EMBL/GenBank/DDBJ databases">
        <title>WGS assembly of Brachypodium distachyon.</title>
        <authorList>
            <consortium name="The International Brachypodium Initiative"/>
            <person name="Lucas S."/>
            <person name="Harmon-Smith M."/>
            <person name="Lail K."/>
            <person name="Tice H."/>
            <person name="Grimwood J."/>
            <person name="Bruce D."/>
            <person name="Barry K."/>
            <person name="Shu S."/>
            <person name="Lindquist E."/>
            <person name="Wang M."/>
            <person name="Pitluck S."/>
            <person name="Vogel J.P."/>
            <person name="Garvin D.F."/>
            <person name="Mockler T.C."/>
            <person name="Schmutz J."/>
            <person name="Rokhsar D."/>
            <person name="Bevan M.W."/>
        </authorList>
    </citation>
    <scope>NUCLEOTIDE SEQUENCE</scope>
    <source>
        <strain evidence="4">Bd21</strain>
    </source>
</reference>
<evidence type="ECO:0000256" key="2">
    <source>
        <dbReference type="ARBA" id="ARBA00022679"/>
    </source>
</evidence>
<dbReference type="Gramene" id="KQK08388">
    <property type="protein sequence ID" value="KQK08388"/>
    <property type="gene ID" value="BRADI_2g41620v3"/>
</dbReference>
<evidence type="ECO:0000256" key="1">
    <source>
        <dbReference type="ARBA" id="ARBA00009861"/>
    </source>
</evidence>